<dbReference type="EMBL" id="PGCI01000647">
    <property type="protein sequence ID" value="PLW22962.1"/>
    <property type="molecule type" value="Genomic_DNA"/>
</dbReference>
<evidence type="ECO:0000313" key="3">
    <source>
        <dbReference type="Proteomes" id="UP000235392"/>
    </source>
</evidence>
<name>A0A2N5TBW6_9BASI</name>
<dbReference type="AlphaFoldDB" id="A0A2N5TBW6"/>
<feature type="compositionally biased region" description="Polar residues" evidence="1">
    <location>
        <begin position="49"/>
        <end position="75"/>
    </location>
</feature>
<proteinExistence type="predicted"/>
<feature type="compositionally biased region" description="Low complexity" evidence="1">
    <location>
        <begin position="76"/>
        <end position="88"/>
    </location>
</feature>
<dbReference type="Proteomes" id="UP000235392">
    <property type="component" value="Unassembled WGS sequence"/>
</dbReference>
<organism evidence="2 3">
    <name type="scientific">Puccinia coronata f. sp. avenae</name>
    <dbReference type="NCBI Taxonomy" id="200324"/>
    <lineage>
        <taxon>Eukaryota</taxon>
        <taxon>Fungi</taxon>
        <taxon>Dikarya</taxon>
        <taxon>Basidiomycota</taxon>
        <taxon>Pucciniomycotina</taxon>
        <taxon>Pucciniomycetes</taxon>
        <taxon>Pucciniales</taxon>
        <taxon>Pucciniaceae</taxon>
        <taxon>Puccinia</taxon>
    </lineage>
</organism>
<protein>
    <submittedName>
        <fullName evidence="2">Uncharacterized protein</fullName>
    </submittedName>
</protein>
<evidence type="ECO:0000313" key="2">
    <source>
        <dbReference type="EMBL" id="PLW22962.1"/>
    </source>
</evidence>
<reference evidence="2 3" key="1">
    <citation type="submission" date="2017-11" db="EMBL/GenBank/DDBJ databases">
        <title>De novo assembly and phasing of dikaryotic genomes from two isolates of Puccinia coronata f. sp. avenae, the causal agent of oat crown rust.</title>
        <authorList>
            <person name="Miller M.E."/>
            <person name="Zhang Y."/>
            <person name="Omidvar V."/>
            <person name="Sperschneider J."/>
            <person name="Schwessinger B."/>
            <person name="Raley C."/>
            <person name="Palmer J.M."/>
            <person name="Garnica D."/>
            <person name="Upadhyaya N."/>
            <person name="Rathjen J."/>
            <person name="Taylor J.M."/>
            <person name="Park R.F."/>
            <person name="Dodds P.N."/>
            <person name="Hirsch C.D."/>
            <person name="Kianian S.F."/>
            <person name="Figueroa M."/>
        </authorList>
    </citation>
    <scope>NUCLEOTIDE SEQUENCE [LARGE SCALE GENOMIC DNA]</scope>
    <source>
        <strain evidence="2">12SD80</strain>
    </source>
</reference>
<evidence type="ECO:0000256" key="1">
    <source>
        <dbReference type="SAM" id="MobiDB-lite"/>
    </source>
</evidence>
<comment type="caution">
    <text evidence="2">The sequence shown here is derived from an EMBL/GenBank/DDBJ whole genome shotgun (WGS) entry which is preliminary data.</text>
</comment>
<gene>
    <name evidence="2" type="ORF">PCASD_12557</name>
</gene>
<sequence>MTCNITPDQQEIQFTGGLTPSQSLPPSLAPINQSARRKTNLVAPGRFVPTQSDSRRSLLTTVPTQSKRSVNRKNQSCSESESALASDSATEDPKSTQESTSASNTNPEANLNHTTGDEMISLEYAPPIVTRSARGHTTGMPDE</sequence>
<feature type="compositionally biased region" description="Polar residues" evidence="1">
    <location>
        <begin position="96"/>
        <end position="114"/>
    </location>
</feature>
<accession>A0A2N5TBW6</accession>
<feature type="compositionally biased region" description="Polar residues" evidence="1">
    <location>
        <begin position="14"/>
        <end position="34"/>
    </location>
</feature>
<feature type="region of interest" description="Disordered" evidence="1">
    <location>
        <begin position="14"/>
        <end position="143"/>
    </location>
</feature>